<dbReference type="InterPro" id="IPR001841">
    <property type="entry name" value="Znf_RING"/>
</dbReference>
<dbReference type="CDD" id="cd16450">
    <property type="entry name" value="mRING-C3HGC3_RFWD3"/>
    <property type="match status" value="1"/>
</dbReference>
<dbReference type="EMBL" id="PDCK01000041">
    <property type="protein sequence ID" value="PRQ43627.1"/>
    <property type="molecule type" value="Genomic_DNA"/>
</dbReference>
<dbReference type="GO" id="GO:0016567">
    <property type="term" value="P:protein ubiquitination"/>
    <property type="evidence" value="ECO:0007669"/>
    <property type="project" value="InterPro"/>
</dbReference>
<evidence type="ECO:0000256" key="4">
    <source>
        <dbReference type="ARBA" id="ARBA00034306"/>
    </source>
</evidence>
<dbReference type="PANTHER" id="PTHR16047:SF13">
    <property type="entry name" value="E3 UBIQUITIN-PROTEIN LIGASE RFWD3"/>
    <property type="match status" value="1"/>
</dbReference>
<keyword evidence="5" id="KW-0479">Metal-binding</keyword>
<feature type="region of interest" description="Disordered" evidence="7">
    <location>
        <begin position="1"/>
        <end position="49"/>
    </location>
</feature>
<evidence type="ECO:0000256" key="6">
    <source>
        <dbReference type="SAM" id="Coils"/>
    </source>
</evidence>
<dbReference type="PANTHER" id="PTHR16047">
    <property type="entry name" value="RFWD3 PROTEIN"/>
    <property type="match status" value="1"/>
</dbReference>
<dbReference type="EC" id="2.3.2.27" evidence="2"/>
<dbReference type="GO" id="GO:0016604">
    <property type="term" value="C:nuclear body"/>
    <property type="evidence" value="ECO:0007669"/>
    <property type="project" value="UniProtKB-SubCell"/>
</dbReference>
<dbReference type="OMA" id="CLESWEM"/>
<feature type="compositionally biased region" description="Acidic residues" evidence="7">
    <location>
        <begin position="32"/>
        <end position="44"/>
    </location>
</feature>
<dbReference type="InterPro" id="IPR036322">
    <property type="entry name" value="WD40_repeat_dom_sf"/>
</dbReference>
<name>A0A2P6RB25_ROSCH</name>
<dbReference type="SUPFAM" id="SSF50978">
    <property type="entry name" value="WD40 repeat-like"/>
    <property type="match status" value="1"/>
</dbReference>
<dbReference type="InterPro" id="IPR056527">
    <property type="entry name" value="WD40_RFWD3"/>
</dbReference>
<evidence type="ECO:0000256" key="5">
    <source>
        <dbReference type="PROSITE-ProRule" id="PRU00175"/>
    </source>
</evidence>
<dbReference type="Pfam" id="PF23419">
    <property type="entry name" value="WD40_RFWD3"/>
    <property type="match status" value="1"/>
</dbReference>
<evidence type="ECO:0000256" key="3">
    <source>
        <dbReference type="ARBA" id="ARBA00022574"/>
    </source>
</evidence>
<feature type="compositionally biased region" description="Basic and acidic residues" evidence="7">
    <location>
        <begin position="1"/>
        <end position="11"/>
    </location>
</feature>
<organism evidence="9 10">
    <name type="scientific">Rosa chinensis</name>
    <name type="common">China rose</name>
    <dbReference type="NCBI Taxonomy" id="74649"/>
    <lineage>
        <taxon>Eukaryota</taxon>
        <taxon>Viridiplantae</taxon>
        <taxon>Streptophyta</taxon>
        <taxon>Embryophyta</taxon>
        <taxon>Tracheophyta</taxon>
        <taxon>Spermatophyta</taxon>
        <taxon>Magnoliopsida</taxon>
        <taxon>eudicotyledons</taxon>
        <taxon>Gunneridae</taxon>
        <taxon>Pentapetalae</taxon>
        <taxon>rosids</taxon>
        <taxon>fabids</taxon>
        <taxon>Rosales</taxon>
        <taxon>Rosaceae</taxon>
        <taxon>Rosoideae</taxon>
        <taxon>Rosoideae incertae sedis</taxon>
        <taxon>Rosa</taxon>
    </lineage>
</organism>
<keyword evidence="5" id="KW-0863">Zinc-finger</keyword>
<comment type="caution">
    <text evidence="9">The sequence shown here is derived from an EMBL/GenBank/DDBJ whole genome shotgun (WGS) entry which is preliminary data.</text>
</comment>
<dbReference type="GO" id="GO:0036297">
    <property type="term" value="P:interstrand cross-link repair"/>
    <property type="evidence" value="ECO:0007669"/>
    <property type="project" value="InterPro"/>
</dbReference>
<reference evidence="9 10" key="1">
    <citation type="journal article" date="2018" name="Nat. Genet.">
        <title>The Rosa genome provides new insights in the design of modern roses.</title>
        <authorList>
            <person name="Bendahmane M."/>
        </authorList>
    </citation>
    <scope>NUCLEOTIDE SEQUENCE [LARGE SCALE GENOMIC DNA]</scope>
    <source>
        <strain evidence="10">cv. Old Blush</strain>
    </source>
</reference>
<gene>
    <name evidence="9" type="ORF">RchiOBHm_Chr3g0470481</name>
</gene>
<dbReference type="Gene3D" id="2.130.10.10">
    <property type="entry name" value="YVTN repeat-like/Quinoprotein amine dehydrogenase"/>
    <property type="match status" value="1"/>
</dbReference>
<dbReference type="InterPro" id="IPR037381">
    <property type="entry name" value="RFWD3"/>
</dbReference>
<evidence type="ECO:0000256" key="2">
    <source>
        <dbReference type="ARBA" id="ARBA00012483"/>
    </source>
</evidence>
<comment type="catalytic activity">
    <reaction evidence="1">
        <text>S-ubiquitinyl-[E2 ubiquitin-conjugating enzyme]-L-cysteine + [acceptor protein]-L-lysine = [E2 ubiquitin-conjugating enzyme]-L-cysteine + N(6)-ubiquitinyl-[acceptor protein]-L-lysine.</text>
        <dbReference type="EC" id="2.3.2.27"/>
    </reaction>
</comment>
<comment type="subcellular location">
    <subcellularLocation>
        <location evidence="4">Nucleus</location>
        <location evidence="4">Nuclear body</location>
    </subcellularLocation>
</comment>
<dbReference type="AlphaFoldDB" id="A0A2P6RB25"/>
<accession>A0A2P6RB25</accession>
<evidence type="ECO:0000256" key="1">
    <source>
        <dbReference type="ARBA" id="ARBA00000900"/>
    </source>
</evidence>
<feature type="domain" description="RING-type" evidence="8">
    <location>
        <begin position="124"/>
        <end position="170"/>
    </location>
</feature>
<evidence type="ECO:0000259" key="8">
    <source>
        <dbReference type="PROSITE" id="PS50089"/>
    </source>
</evidence>
<dbReference type="Pfam" id="PF13639">
    <property type="entry name" value="zf-RING_2"/>
    <property type="match status" value="1"/>
</dbReference>
<evidence type="ECO:0000313" key="10">
    <source>
        <dbReference type="Proteomes" id="UP000238479"/>
    </source>
</evidence>
<keyword evidence="6" id="KW-0175">Coiled coil</keyword>
<evidence type="ECO:0000313" key="9">
    <source>
        <dbReference type="EMBL" id="PRQ43627.1"/>
    </source>
</evidence>
<dbReference type="SUPFAM" id="SSF57850">
    <property type="entry name" value="RING/U-box"/>
    <property type="match status" value="1"/>
</dbReference>
<protein>
    <recommendedName>
        <fullName evidence="2">RING-type E3 ubiquitin transferase</fullName>
        <ecNumber evidence="2">2.3.2.27</ecNumber>
    </recommendedName>
</protein>
<dbReference type="GO" id="GO:0061630">
    <property type="term" value="F:ubiquitin protein ligase activity"/>
    <property type="evidence" value="ECO:0007669"/>
    <property type="project" value="UniProtKB-EC"/>
</dbReference>
<dbReference type="Proteomes" id="UP000238479">
    <property type="component" value="Chromosome 3"/>
</dbReference>
<dbReference type="Gene3D" id="3.30.40.10">
    <property type="entry name" value="Zinc/RING finger domain, C3HC4 (zinc finger)"/>
    <property type="match status" value="1"/>
</dbReference>
<dbReference type="Gramene" id="PRQ43627">
    <property type="protein sequence ID" value="PRQ43627"/>
    <property type="gene ID" value="RchiOBHm_Chr3g0470481"/>
</dbReference>
<sequence length="620" mass="67966">MADPHYVHLDDVDLQEEDEEASEEPSVIGDVGDSEQEDEDEPDAQTDPNYALYLSRMGPTHEAEEADSDFERHLVRTACFLSRGGCGGDGKRRRIGRQETAAFDTGESSQSSQWNPSEIDGLFCPICLEAWTNDGDHYICCLPCGHIFGMSCIEKWLGQSKRQGKCPQCNAKCKLNDVRKLFTSRVISVDEESQKRIRSLEAKCASFEKERAEWHKREAELLKGQHVLELKIRLLIESKASGSINATGTFERRFVSGLTFGSNTCGQASPCSFKLEKELPVAGAHLFDVDASNQILLISRRHAGLGGKDVLTKMSLIPPYDRDDIVLPSSLNSIRDLRLSPSNTNLALFACLGKKLAVLSTENNNIIVSYDIPAAAWTCSWDLNDSNYMYAGLQNGYLLVFDMRQTSGPVESLKGLTRNPIHTVHSLSYNSALPTGVRTVMSASSIGLCLWNFGGAAKGPILVPETENQGVCISLAYCHRTDDIVASYRPKVEFSDEAVLTQPTPSRAIGQGTVGSHVLLKRAGSSSHFLKLGSSSGNVCDIGLPKSAIINIENCGSLFASEDKLSSELVLEELSSFTTVQRLNLQRSPVQDVKYTSFLRKGLLSCLNGNTLQLFSTKLS</sequence>
<dbReference type="InterPro" id="IPR015943">
    <property type="entry name" value="WD40/YVTN_repeat-like_dom_sf"/>
</dbReference>
<dbReference type="InterPro" id="IPR013083">
    <property type="entry name" value="Znf_RING/FYVE/PHD"/>
</dbReference>
<proteinExistence type="predicted"/>
<dbReference type="GO" id="GO:0008270">
    <property type="term" value="F:zinc ion binding"/>
    <property type="evidence" value="ECO:0007669"/>
    <property type="project" value="UniProtKB-KW"/>
</dbReference>
<dbReference type="STRING" id="74649.A0A2P6RB25"/>
<dbReference type="PROSITE" id="PS50089">
    <property type="entry name" value="ZF_RING_2"/>
    <property type="match status" value="1"/>
</dbReference>
<evidence type="ECO:0000256" key="7">
    <source>
        <dbReference type="SAM" id="MobiDB-lite"/>
    </source>
</evidence>
<feature type="coiled-coil region" evidence="6">
    <location>
        <begin position="190"/>
        <end position="217"/>
    </location>
</feature>
<keyword evidence="5" id="KW-0862">Zinc</keyword>
<keyword evidence="3" id="KW-0853">WD repeat</keyword>
<dbReference type="SMART" id="SM00184">
    <property type="entry name" value="RING"/>
    <property type="match status" value="1"/>
</dbReference>
<keyword evidence="10" id="KW-1185">Reference proteome</keyword>
<feature type="compositionally biased region" description="Acidic residues" evidence="7">
    <location>
        <begin position="12"/>
        <end position="23"/>
    </location>
</feature>